<evidence type="ECO:0000313" key="7">
    <source>
        <dbReference type="EMBL" id="KAF2895305.1"/>
    </source>
</evidence>
<accession>A0A8K0G898</accession>
<name>A0A8K0G898_IGNLU</name>
<keyword evidence="8" id="KW-1185">Reference proteome</keyword>
<organism evidence="7 8">
    <name type="scientific">Ignelater luminosus</name>
    <name type="common">Cucubano</name>
    <name type="synonym">Pyrophorus luminosus</name>
    <dbReference type="NCBI Taxonomy" id="2038154"/>
    <lineage>
        <taxon>Eukaryota</taxon>
        <taxon>Metazoa</taxon>
        <taxon>Ecdysozoa</taxon>
        <taxon>Arthropoda</taxon>
        <taxon>Hexapoda</taxon>
        <taxon>Insecta</taxon>
        <taxon>Pterygota</taxon>
        <taxon>Neoptera</taxon>
        <taxon>Endopterygota</taxon>
        <taxon>Coleoptera</taxon>
        <taxon>Polyphaga</taxon>
        <taxon>Elateriformia</taxon>
        <taxon>Elateroidea</taxon>
        <taxon>Elateridae</taxon>
        <taxon>Agrypninae</taxon>
        <taxon>Pyrophorini</taxon>
        <taxon>Ignelater</taxon>
    </lineage>
</organism>
<dbReference type="EMBL" id="VTPC01006054">
    <property type="protein sequence ID" value="KAF2895305.1"/>
    <property type="molecule type" value="Genomic_DNA"/>
</dbReference>
<sequence length="348" mass="39261">MDQLYGEEVDLRFNVSENSEYLYSQRFAKNDLQSAINAVKSGIMGVYEAAKRGGDYGFLVQDPTKLIKQQPLEQRLDSSQPGSSGVQIPENRTSKKSSSLPDISSGKALDLVSSKMKNDLAIMGMNMLDAAKISERRRRKTTVFDVFCANGGCMKDVRTTNPCAIPVKLRSQRKRSNILVDYKGSDVPSYPSEIPSYGGLWDPHHCLAGQNPPLGGYPDIITAFNTELVWQRQQCGGLVSNRLSRNGSPNNPTQSQKKPRRRVATIAQRRAANIRERRRMFNLNEAFDKLRRKVPTFAYEKRLSRIETLRLAITYISFMTELLHGTSPDLKGNDIYPQREYIPYGLIN</sequence>
<evidence type="ECO:0000256" key="1">
    <source>
        <dbReference type="ARBA" id="ARBA00023015"/>
    </source>
</evidence>
<dbReference type="CDD" id="cd11415">
    <property type="entry name" value="bHLH_TS_FERD3L_NATO3"/>
    <property type="match status" value="1"/>
</dbReference>
<dbReference type="GO" id="GO:0000981">
    <property type="term" value="F:DNA-binding transcription factor activity, RNA polymerase II-specific"/>
    <property type="evidence" value="ECO:0007669"/>
    <property type="project" value="TreeGrafter"/>
</dbReference>
<evidence type="ECO:0000256" key="5">
    <source>
        <dbReference type="SAM" id="MobiDB-lite"/>
    </source>
</evidence>
<dbReference type="SUPFAM" id="SSF47459">
    <property type="entry name" value="HLH, helix-loop-helix DNA-binding domain"/>
    <property type="match status" value="1"/>
</dbReference>
<dbReference type="Pfam" id="PF00010">
    <property type="entry name" value="HLH"/>
    <property type="match status" value="1"/>
</dbReference>
<feature type="compositionally biased region" description="Polar residues" evidence="5">
    <location>
        <begin position="77"/>
        <end position="86"/>
    </location>
</feature>
<dbReference type="GO" id="GO:0032502">
    <property type="term" value="P:developmental process"/>
    <property type="evidence" value="ECO:0007669"/>
    <property type="project" value="TreeGrafter"/>
</dbReference>
<keyword evidence="4" id="KW-0539">Nucleus</keyword>
<dbReference type="GO" id="GO:0046983">
    <property type="term" value="F:protein dimerization activity"/>
    <property type="evidence" value="ECO:0007669"/>
    <property type="project" value="InterPro"/>
</dbReference>
<dbReference type="AlphaFoldDB" id="A0A8K0G898"/>
<keyword evidence="2" id="KW-0238">DNA-binding</keyword>
<dbReference type="InterPro" id="IPR036638">
    <property type="entry name" value="HLH_DNA-bd_sf"/>
</dbReference>
<dbReference type="Gene3D" id="4.10.280.10">
    <property type="entry name" value="Helix-loop-helix DNA-binding domain"/>
    <property type="match status" value="1"/>
</dbReference>
<dbReference type="PANTHER" id="PTHR23349">
    <property type="entry name" value="BASIC HELIX-LOOP-HELIX TRANSCRIPTION FACTOR, TWIST"/>
    <property type="match status" value="1"/>
</dbReference>
<evidence type="ECO:0000256" key="2">
    <source>
        <dbReference type="ARBA" id="ARBA00023125"/>
    </source>
</evidence>
<dbReference type="OrthoDB" id="6375462at2759"/>
<evidence type="ECO:0000313" key="8">
    <source>
        <dbReference type="Proteomes" id="UP000801492"/>
    </source>
</evidence>
<dbReference type="SMART" id="SM00353">
    <property type="entry name" value="HLH"/>
    <property type="match status" value="1"/>
</dbReference>
<evidence type="ECO:0000259" key="6">
    <source>
        <dbReference type="PROSITE" id="PS50888"/>
    </source>
</evidence>
<keyword evidence="3" id="KW-0804">Transcription</keyword>
<feature type="compositionally biased region" description="Polar residues" evidence="5">
    <location>
        <begin position="241"/>
        <end position="256"/>
    </location>
</feature>
<comment type="caution">
    <text evidence="7">The sequence shown here is derived from an EMBL/GenBank/DDBJ whole genome shotgun (WGS) entry which is preliminary data.</text>
</comment>
<reference evidence="7" key="1">
    <citation type="submission" date="2019-08" db="EMBL/GenBank/DDBJ databases">
        <title>The genome of the North American firefly Photinus pyralis.</title>
        <authorList>
            <consortium name="Photinus pyralis genome working group"/>
            <person name="Fallon T.R."/>
            <person name="Sander Lower S.E."/>
            <person name="Weng J.-K."/>
        </authorList>
    </citation>
    <scope>NUCLEOTIDE SEQUENCE</scope>
    <source>
        <strain evidence="7">TRF0915ILg1</strain>
        <tissue evidence="7">Whole body</tissue>
    </source>
</reference>
<dbReference type="PANTHER" id="PTHR23349:SF63">
    <property type="entry name" value="FER3-LIKE PROTEIN"/>
    <property type="match status" value="1"/>
</dbReference>
<dbReference type="InterPro" id="IPR050283">
    <property type="entry name" value="E-box_TF_Regulators"/>
</dbReference>
<proteinExistence type="predicted"/>
<dbReference type="InterPro" id="IPR011598">
    <property type="entry name" value="bHLH_dom"/>
</dbReference>
<dbReference type="FunFam" id="4.10.280.10:FF:000035">
    <property type="entry name" value="Pancreas-specific transcription factor 1a"/>
    <property type="match status" value="1"/>
</dbReference>
<feature type="region of interest" description="Disordered" evidence="5">
    <location>
        <begin position="73"/>
        <end position="103"/>
    </location>
</feature>
<evidence type="ECO:0000256" key="3">
    <source>
        <dbReference type="ARBA" id="ARBA00023163"/>
    </source>
</evidence>
<feature type="domain" description="BHLH" evidence="6">
    <location>
        <begin position="267"/>
        <end position="319"/>
    </location>
</feature>
<keyword evidence="1" id="KW-0805">Transcription regulation</keyword>
<gene>
    <name evidence="7" type="ORF">ILUMI_10860</name>
</gene>
<evidence type="ECO:0000256" key="4">
    <source>
        <dbReference type="ARBA" id="ARBA00023242"/>
    </source>
</evidence>
<dbReference type="Proteomes" id="UP000801492">
    <property type="component" value="Unassembled WGS sequence"/>
</dbReference>
<feature type="region of interest" description="Disordered" evidence="5">
    <location>
        <begin position="240"/>
        <end position="262"/>
    </location>
</feature>
<protein>
    <recommendedName>
        <fullName evidence="6">BHLH domain-containing protein</fullName>
    </recommendedName>
</protein>
<dbReference type="PROSITE" id="PS50888">
    <property type="entry name" value="BHLH"/>
    <property type="match status" value="1"/>
</dbReference>
<dbReference type="GO" id="GO:0000977">
    <property type="term" value="F:RNA polymerase II transcription regulatory region sequence-specific DNA binding"/>
    <property type="evidence" value="ECO:0007669"/>
    <property type="project" value="TreeGrafter"/>
</dbReference>